<dbReference type="SUPFAM" id="SSF54862">
    <property type="entry name" value="4Fe-4S ferredoxins"/>
    <property type="match status" value="1"/>
</dbReference>
<evidence type="ECO:0000259" key="4">
    <source>
        <dbReference type="PROSITE" id="PS51379"/>
    </source>
</evidence>
<keyword evidence="6" id="KW-1185">Reference proteome</keyword>
<feature type="domain" description="4Fe-4S ferredoxin-type" evidence="4">
    <location>
        <begin position="1"/>
        <end position="29"/>
    </location>
</feature>
<name>A0A662ZEW7_9GAMM</name>
<dbReference type="RefSeq" id="WP_031579669.1">
    <property type="nucleotide sequence ID" value="NZ_FOXF01000005.1"/>
</dbReference>
<evidence type="ECO:0000313" key="5">
    <source>
        <dbReference type="EMBL" id="SFP10391.1"/>
    </source>
</evidence>
<dbReference type="InterPro" id="IPR017896">
    <property type="entry name" value="4Fe4S_Fe-S-bd"/>
</dbReference>
<dbReference type="PROSITE" id="PS51379">
    <property type="entry name" value="4FE4S_FER_2"/>
    <property type="match status" value="2"/>
</dbReference>
<dbReference type="OrthoDB" id="9803397at2"/>
<evidence type="ECO:0000256" key="3">
    <source>
        <dbReference type="ARBA" id="ARBA00023014"/>
    </source>
</evidence>
<evidence type="ECO:0000256" key="2">
    <source>
        <dbReference type="ARBA" id="ARBA00023004"/>
    </source>
</evidence>
<keyword evidence="2" id="KW-0408">Iron</keyword>
<accession>A0A662ZEW7</accession>
<evidence type="ECO:0000313" key="6">
    <source>
        <dbReference type="Proteomes" id="UP000243745"/>
    </source>
</evidence>
<dbReference type="GO" id="GO:0051536">
    <property type="term" value="F:iron-sulfur cluster binding"/>
    <property type="evidence" value="ECO:0007669"/>
    <property type="project" value="UniProtKB-KW"/>
</dbReference>
<keyword evidence="1" id="KW-0479">Metal-binding</keyword>
<sequence length="60" mass="6584">MFKIDAEKCTDCQSCVEVCPCGAIHEDENSETCVIDFELCAECGACQAECPFEAIEEVDE</sequence>
<feature type="domain" description="4Fe-4S ferredoxin-type" evidence="4">
    <location>
        <begin position="31"/>
        <end position="60"/>
    </location>
</feature>
<organism evidence="5 6">
    <name type="scientific">Ruminobacter amylophilus</name>
    <dbReference type="NCBI Taxonomy" id="867"/>
    <lineage>
        <taxon>Bacteria</taxon>
        <taxon>Pseudomonadati</taxon>
        <taxon>Pseudomonadota</taxon>
        <taxon>Gammaproteobacteria</taxon>
        <taxon>Aeromonadales</taxon>
        <taxon>Succinivibrionaceae</taxon>
        <taxon>Ruminobacter</taxon>
    </lineage>
</organism>
<dbReference type="Proteomes" id="UP000243745">
    <property type="component" value="Unassembled WGS sequence"/>
</dbReference>
<dbReference type="AlphaFoldDB" id="A0A662ZEW7"/>
<reference evidence="5 6" key="1">
    <citation type="submission" date="2016-10" db="EMBL/GenBank/DDBJ databases">
        <authorList>
            <person name="Varghese N."/>
            <person name="Submissions S."/>
        </authorList>
    </citation>
    <scope>NUCLEOTIDE SEQUENCE [LARGE SCALE GENOMIC DNA]</scope>
    <source>
        <strain evidence="5 6">DSM 1361</strain>
    </source>
</reference>
<dbReference type="InterPro" id="IPR017900">
    <property type="entry name" value="4Fe4S_Fe_S_CS"/>
</dbReference>
<gene>
    <name evidence="5" type="ORF">SAMN02910344_00435</name>
</gene>
<dbReference type="Gene3D" id="3.30.70.20">
    <property type="match status" value="2"/>
</dbReference>
<protein>
    <submittedName>
        <fullName evidence="5">4Fe-4S dicluster domain-containing protein</fullName>
    </submittedName>
</protein>
<evidence type="ECO:0000256" key="1">
    <source>
        <dbReference type="ARBA" id="ARBA00022723"/>
    </source>
</evidence>
<dbReference type="PROSITE" id="PS00198">
    <property type="entry name" value="4FE4S_FER_1"/>
    <property type="match status" value="2"/>
</dbReference>
<dbReference type="Pfam" id="PF12838">
    <property type="entry name" value="Fer4_7"/>
    <property type="match status" value="1"/>
</dbReference>
<dbReference type="GO" id="GO:0046872">
    <property type="term" value="F:metal ion binding"/>
    <property type="evidence" value="ECO:0007669"/>
    <property type="project" value="UniProtKB-KW"/>
</dbReference>
<proteinExistence type="predicted"/>
<keyword evidence="3" id="KW-0411">Iron-sulfur</keyword>
<dbReference type="EMBL" id="FOXF01000005">
    <property type="protein sequence ID" value="SFP10391.1"/>
    <property type="molecule type" value="Genomic_DNA"/>
</dbReference>